<keyword evidence="2 7" id="KW-0812">Transmembrane</keyword>
<reference evidence="9 10" key="1">
    <citation type="submission" date="2015-03" db="EMBL/GenBank/DDBJ databases">
        <title>Draft genome of the nematode, Opisthorchis viverrini.</title>
        <authorList>
            <person name="Mitreva M."/>
        </authorList>
    </citation>
    <scope>NUCLEOTIDE SEQUENCE [LARGE SCALE GENOMIC DNA]</scope>
    <source>
        <strain evidence="9">Khon Kaen</strain>
    </source>
</reference>
<feature type="region of interest" description="Disordered" evidence="6">
    <location>
        <begin position="477"/>
        <end position="510"/>
    </location>
</feature>
<dbReference type="FunFam" id="1.20.1280.290:FF:000009">
    <property type="entry name" value="PQ loop repeat family protein"/>
    <property type="match status" value="1"/>
</dbReference>
<keyword evidence="3 7" id="KW-1133">Transmembrane helix</keyword>
<dbReference type="PANTHER" id="PTHR16201:SF34">
    <property type="entry name" value="LYSOSOMAL AMINO ACID TRANSPORTER 1"/>
    <property type="match status" value="1"/>
</dbReference>
<dbReference type="Proteomes" id="UP000243686">
    <property type="component" value="Unassembled WGS sequence"/>
</dbReference>
<feature type="transmembrane region" description="Helical" evidence="7">
    <location>
        <begin position="254"/>
        <end position="272"/>
    </location>
</feature>
<feature type="transmembrane region" description="Helical" evidence="7">
    <location>
        <begin position="293"/>
        <end position="311"/>
    </location>
</feature>
<evidence type="ECO:0000256" key="4">
    <source>
        <dbReference type="ARBA" id="ARBA00023136"/>
    </source>
</evidence>
<keyword evidence="10" id="KW-1185">Reference proteome</keyword>
<evidence type="ECO:0000256" key="6">
    <source>
        <dbReference type="SAM" id="MobiDB-lite"/>
    </source>
</evidence>
<dbReference type="Pfam" id="PF01423">
    <property type="entry name" value="LSM"/>
    <property type="match status" value="1"/>
</dbReference>
<dbReference type="PANTHER" id="PTHR16201">
    <property type="entry name" value="SEVEN TRANSMEMBRANE PROTEIN 1-RELATED"/>
    <property type="match status" value="1"/>
</dbReference>
<evidence type="ECO:0000313" key="10">
    <source>
        <dbReference type="Proteomes" id="UP000243686"/>
    </source>
</evidence>
<dbReference type="InterPro" id="IPR001163">
    <property type="entry name" value="Sm_dom_euk/arc"/>
</dbReference>
<dbReference type="AlphaFoldDB" id="A0A1S8X884"/>
<evidence type="ECO:0000256" key="5">
    <source>
        <dbReference type="ARBA" id="ARBA00038039"/>
    </source>
</evidence>
<gene>
    <name evidence="9" type="ORF">X801_01193</name>
</gene>
<dbReference type="InterPro" id="IPR010920">
    <property type="entry name" value="LSM_dom_sf"/>
</dbReference>
<dbReference type="GO" id="GO:0003723">
    <property type="term" value="F:RNA binding"/>
    <property type="evidence" value="ECO:0007669"/>
    <property type="project" value="InterPro"/>
</dbReference>
<dbReference type="EMBL" id="KV891657">
    <property type="protein sequence ID" value="OON22897.1"/>
    <property type="molecule type" value="Genomic_DNA"/>
</dbReference>
<protein>
    <submittedName>
        <fullName evidence="9">LSM domain protein</fullName>
    </submittedName>
</protein>
<dbReference type="SUPFAM" id="SSF50182">
    <property type="entry name" value="Sm-like ribonucleoproteins"/>
    <property type="match status" value="1"/>
</dbReference>
<dbReference type="GO" id="GO:0015174">
    <property type="term" value="F:basic amino acid transmembrane transporter activity"/>
    <property type="evidence" value="ECO:0007669"/>
    <property type="project" value="UniProtKB-ARBA"/>
</dbReference>
<evidence type="ECO:0000256" key="1">
    <source>
        <dbReference type="ARBA" id="ARBA00004141"/>
    </source>
</evidence>
<feature type="transmembrane region" description="Helical" evidence="7">
    <location>
        <begin position="188"/>
        <end position="209"/>
    </location>
</feature>
<comment type="subcellular location">
    <subcellularLocation>
        <location evidence="1">Membrane</location>
        <topology evidence="1">Multi-pass membrane protein</topology>
    </subcellularLocation>
</comment>
<evidence type="ECO:0000256" key="7">
    <source>
        <dbReference type="SAM" id="Phobius"/>
    </source>
</evidence>
<dbReference type="GO" id="GO:0098852">
    <property type="term" value="C:lytic vacuole membrane"/>
    <property type="evidence" value="ECO:0007669"/>
    <property type="project" value="UniProtKB-ARBA"/>
</dbReference>
<evidence type="ECO:0000259" key="8">
    <source>
        <dbReference type="PROSITE" id="PS52002"/>
    </source>
</evidence>
<sequence>MPGGVLYFDFPVLELSQLSVAPSNWSELTPANGNCTYGVQWIWHVMGQCVVDARGMAAIACGLVSLFSWIVSGLPQIVENFRTGIPDQALSPFLLLFWAFGDSANLLGCLLTHQLILQVAVSVYGVCCDLFLLGQFLFYKMHNRCILQRVSETLGDGEVYMEDDLNEADPAAMDTDPLLNVSTPSHRALAVCFVGLVGLTTFYSTLPAFPESPHAMPYPSSRRLLVFTPSEAPETVATHSSYQEDWHPPFLPGANAKIGYMLGWISSLMYFGSRFPQIFKNWRRRSTEGLCPALFFASILGNTSYGLQIFITSTEPIFLLQALPWLVGSVGVLALDLTATLDKHEACENWRAKDRLRSSLLAIFPCALLGKIVTVTLLDETRVTGRLSSCDGMMNLVLDGGVNIRRRCANSDDEIIRIKEITIFGKRIRYVTIPDTVDVQRSLEKWDFETISSTITLDHSKRMVGRPMRARDRCAALRSRTETVSTKVNENKPVSEANNKASGPLTKDQSLQLDERQHRSVLLPPNFAHETVP</sequence>
<dbReference type="InterPro" id="IPR006603">
    <property type="entry name" value="PQ-loop_rpt"/>
</dbReference>
<feature type="transmembrane region" description="Helical" evidence="7">
    <location>
        <begin position="360"/>
        <end position="378"/>
    </location>
</feature>
<dbReference type="InterPro" id="IPR047575">
    <property type="entry name" value="Sm"/>
</dbReference>
<comment type="similarity">
    <text evidence="5">Belongs to the laat-1 family.</text>
</comment>
<dbReference type="SMART" id="SM00679">
    <property type="entry name" value="CTNS"/>
    <property type="match status" value="2"/>
</dbReference>
<organism evidence="9 10">
    <name type="scientific">Opisthorchis viverrini</name>
    <name type="common">Southeast Asian liver fluke</name>
    <dbReference type="NCBI Taxonomy" id="6198"/>
    <lineage>
        <taxon>Eukaryota</taxon>
        <taxon>Metazoa</taxon>
        <taxon>Spiralia</taxon>
        <taxon>Lophotrochozoa</taxon>
        <taxon>Platyhelminthes</taxon>
        <taxon>Trematoda</taxon>
        <taxon>Digenea</taxon>
        <taxon>Opisthorchiida</taxon>
        <taxon>Opisthorchiata</taxon>
        <taxon>Opisthorchiidae</taxon>
        <taxon>Opisthorchis</taxon>
    </lineage>
</organism>
<feature type="transmembrane region" description="Helical" evidence="7">
    <location>
        <begin position="119"/>
        <end position="139"/>
    </location>
</feature>
<evidence type="ECO:0000256" key="3">
    <source>
        <dbReference type="ARBA" id="ARBA00022989"/>
    </source>
</evidence>
<evidence type="ECO:0000313" key="9">
    <source>
        <dbReference type="EMBL" id="OON22897.1"/>
    </source>
</evidence>
<feature type="domain" description="Sm" evidence="8">
    <location>
        <begin position="360"/>
        <end position="437"/>
    </location>
</feature>
<feature type="transmembrane region" description="Helical" evidence="7">
    <location>
        <begin position="317"/>
        <end position="339"/>
    </location>
</feature>
<feature type="compositionally biased region" description="Polar residues" evidence="6">
    <location>
        <begin position="496"/>
        <end position="510"/>
    </location>
</feature>
<dbReference type="Gene3D" id="2.30.30.100">
    <property type="match status" value="1"/>
</dbReference>
<dbReference type="PROSITE" id="PS52002">
    <property type="entry name" value="SM"/>
    <property type="match status" value="1"/>
</dbReference>
<dbReference type="InterPro" id="IPR051415">
    <property type="entry name" value="LAAT-1"/>
</dbReference>
<dbReference type="Pfam" id="PF04193">
    <property type="entry name" value="PQ-loop"/>
    <property type="match status" value="2"/>
</dbReference>
<keyword evidence="4 7" id="KW-0472">Membrane</keyword>
<evidence type="ECO:0000256" key="2">
    <source>
        <dbReference type="ARBA" id="ARBA00022692"/>
    </source>
</evidence>
<feature type="transmembrane region" description="Helical" evidence="7">
    <location>
        <begin position="90"/>
        <end position="113"/>
    </location>
</feature>
<accession>A0A1S8X884</accession>
<dbReference type="Gene3D" id="1.20.1280.290">
    <property type="match status" value="2"/>
</dbReference>
<name>A0A1S8X884_OPIVI</name>
<proteinExistence type="inferred from homology"/>
<feature type="transmembrane region" description="Helical" evidence="7">
    <location>
        <begin position="56"/>
        <end position="78"/>
    </location>
</feature>